<gene>
    <name evidence="2" type="ORF">HQR01_01210</name>
</gene>
<name>A0A7D3XH34_9SPHN</name>
<keyword evidence="3" id="KW-1185">Reference proteome</keyword>
<dbReference type="EMBL" id="CP053921">
    <property type="protein sequence ID" value="QKG70099.1"/>
    <property type="molecule type" value="Genomic_DNA"/>
</dbReference>
<keyword evidence="1" id="KW-0472">Membrane</keyword>
<reference evidence="2 3" key="1">
    <citation type="submission" date="2020-05" db="EMBL/GenBank/DDBJ databases">
        <title>Erythrobacter mangrovi sp. nov., isolated from rhizosphere soil of mangrove plant (Kandelia candel).</title>
        <authorList>
            <person name="Ye Y.H."/>
        </authorList>
    </citation>
    <scope>NUCLEOTIDE SEQUENCE [LARGE SCALE GENOMIC DNA]</scope>
    <source>
        <strain evidence="2 3">EB310</strain>
    </source>
</reference>
<accession>A0A7D3XH34</accession>
<dbReference type="Proteomes" id="UP000504693">
    <property type="component" value="Chromosome"/>
</dbReference>
<feature type="transmembrane region" description="Helical" evidence="1">
    <location>
        <begin position="58"/>
        <end position="79"/>
    </location>
</feature>
<proteinExistence type="predicted"/>
<evidence type="ECO:0000256" key="1">
    <source>
        <dbReference type="SAM" id="Phobius"/>
    </source>
</evidence>
<dbReference type="KEGG" id="emv:HQR01_01210"/>
<dbReference type="AlphaFoldDB" id="A0A7D3XH34"/>
<keyword evidence="1" id="KW-0812">Transmembrane</keyword>
<feature type="transmembrane region" description="Helical" evidence="1">
    <location>
        <begin position="12"/>
        <end position="32"/>
    </location>
</feature>
<keyword evidence="1" id="KW-1133">Transmembrane helix</keyword>
<feature type="transmembrane region" description="Helical" evidence="1">
    <location>
        <begin position="111"/>
        <end position="130"/>
    </location>
</feature>
<organism evidence="2 3">
    <name type="scientific">Erythrobacter mangrovi</name>
    <dbReference type="NCBI Taxonomy" id="2739433"/>
    <lineage>
        <taxon>Bacteria</taxon>
        <taxon>Pseudomonadati</taxon>
        <taxon>Pseudomonadota</taxon>
        <taxon>Alphaproteobacteria</taxon>
        <taxon>Sphingomonadales</taxon>
        <taxon>Erythrobacteraceae</taxon>
        <taxon>Erythrobacter/Porphyrobacter group</taxon>
        <taxon>Erythrobacter</taxon>
    </lineage>
</organism>
<evidence type="ECO:0000313" key="2">
    <source>
        <dbReference type="EMBL" id="QKG70099.1"/>
    </source>
</evidence>
<feature type="transmembrane region" description="Helical" evidence="1">
    <location>
        <begin position="86"/>
        <end position="105"/>
    </location>
</feature>
<dbReference type="RefSeq" id="WP_173211985.1">
    <property type="nucleotide sequence ID" value="NZ_CP053921.1"/>
</dbReference>
<protein>
    <submittedName>
        <fullName evidence="2">Uncharacterized protein</fullName>
    </submittedName>
</protein>
<evidence type="ECO:0000313" key="3">
    <source>
        <dbReference type="Proteomes" id="UP000504693"/>
    </source>
</evidence>
<sequence length="139" mass="15219">MNTETTGKVPAHLWAVGGLSLLWNAFGCYIYTITMMRDPAMMAQASEEMRAAIESTPMWANSAWALGVWGALIGSILLLMRNRLALHAYAVSLLGLIGTAIYEVTSGIPVNLPQIATIWAVALFLLWYAWSMTKTGVLR</sequence>